<evidence type="ECO:0000313" key="1">
    <source>
        <dbReference type="EnsemblPlants" id="OMERI08G08680.1"/>
    </source>
</evidence>
<sequence length="153" mass="16792">MHLFIFWPCSSFSGSQGGKWPAWQSQRWKGRRTRQLVAAATAGGSAMFDEAAVVFAALRGAVVHVGGGRVAVAVAEAYSGRALWGKRRRAVSVPDLIWEIIRGPVVIEFGTSGQQAGRMFLVCRAMEIKHSWLGFLCRVVDLYLEASIIVQKI</sequence>
<organism evidence="1">
    <name type="scientific">Oryza meridionalis</name>
    <dbReference type="NCBI Taxonomy" id="40149"/>
    <lineage>
        <taxon>Eukaryota</taxon>
        <taxon>Viridiplantae</taxon>
        <taxon>Streptophyta</taxon>
        <taxon>Embryophyta</taxon>
        <taxon>Tracheophyta</taxon>
        <taxon>Spermatophyta</taxon>
        <taxon>Magnoliopsida</taxon>
        <taxon>Liliopsida</taxon>
        <taxon>Poales</taxon>
        <taxon>Poaceae</taxon>
        <taxon>BOP clade</taxon>
        <taxon>Oryzoideae</taxon>
        <taxon>Oryzeae</taxon>
        <taxon>Oryzinae</taxon>
        <taxon>Oryza</taxon>
    </lineage>
</organism>
<dbReference type="Proteomes" id="UP000008021">
    <property type="component" value="Chromosome 8"/>
</dbReference>
<dbReference type="EnsemblPlants" id="OMERI08G08680.1">
    <property type="protein sequence ID" value="OMERI08G08680.1"/>
    <property type="gene ID" value="OMERI08G08680"/>
</dbReference>
<name>A0A0E0EK51_9ORYZ</name>
<dbReference type="AlphaFoldDB" id="A0A0E0EK51"/>
<dbReference type="Gramene" id="OMERI08G08680.1">
    <property type="protein sequence ID" value="OMERI08G08680.1"/>
    <property type="gene ID" value="OMERI08G08680"/>
</dbReference>
<reference evidence="1" key="2">
    <citation type="submission" date="2018-05" db="EMBL/GenBank/DDBJ databases">
        <title>OmerRS3 (Oryza meridionalis Reference Sequence Version 3).</title>
        <authorList>
            <person name="Zhang J."/>
            <person name="Kudrna D."/>
            <person name="Lee S."/>
            <person name="Talag J."/>
            <person name="Welchert J."/>
            <person name="Wing R.A."/>
        </authorList>
    </citation>
    <scope>NUCLEOTIDE SEQUENCE [LARGE SCALE GENOMIC DNA]</scope>
    <source>
        <strain evidence="1">cv. OR44</strain>
    </source>
</reference>
<keyword evidence="2" id="KW-1185">Reference proteome</keyword>
<evidence type="ECO:0000313" key="2">
    <source>
        <dbReference type="Proteomes" id="UP000008021"/>
    </source>
</evidence>
<accession>A0A0E0EK51</accession>
<reference evidence="1" key="1">
    <citation type="submission" date="2015-04" db="UniProtKB">
        <authorList>
            <consortium name="EnsemblPlants"/>
        </authorList>
    </citation>
    <scope>IDENTIFICATION</scope>
</reference>
<proteinExistence type="predicted"/>
<dbReference type="HOGENOM" id="CLU_1716167_0_0_1"/>
<protein>
    <submittedName>
        <fullName evidence="1">Uncharacterized protein</fullName>
    </submittedName>
</protein>